<evidence type="ECO:0000313" key="1">
    <source>
        <dbReference type="EMBL" id="MDX8483599.1"/>
    </source>
</evidence>
<protein>
    <submittedName>
        <fullName evidence="1">Tetratricopeptide repeat protein</fullName>
    </submittedName>
</protein>
<dbReference type="EMBL" id="JAVIIV010000001">
    <property type="protein sequence ID" value="MDX8483599.1"/>
    <property type="molecule type" value="Genomic_DNA"/>
</dbReference>
<reference evidence="1 2" key="1">
    <citation type="submission" date="2023-08" db="EMBL/GenBank/DDBJ databases">
        <title>Implementing the SeqCode for naming new Mesorhizobium species isolated from Vachellia karroo root nodules.</title>
        <authorList>
            <person name="Van Lill M."/>
        </authorList>
    </citation>
    <scope>NUCLEOTIDE SEQUENCE [LARGE SCALE GENOMIC DNA]</scope>
    <source>
        <strain evidence="1 2">VK2B</strain>
    </source>
</reference>
<dbReference type="InterPro" id="IPR011990">
    <property type="entry name" value="TPR-like_helical_dom_sf"/>
</dbReference>
<organism evidence="1 2">
    <name type="scientific">Mesorhizobium humile</name>
    <dbReference type="NCBI Taxonomy" id="3072313"/>
    <lineage>
        <taxon>Bacteria</taxon>
        <taxon>Pseudomonadati</taxon>
        <taxon>Pseudomonadota</taxon>
        <taxon>Alphaproteobacteria</taxon>
        <taxon>Hyphomicrobiales</taxon>
        <taxon>Phyllobacteriaceae</taxon>
        <taxon>Mesorhizobium</taxon>
    </lineage>
</organism>
<name>A0ABU4Y9I6_9HYPH</name>
<dbReference type="SUPFAM" id="SSF48452">
    <property type="entry name" value="TPR-like"/>
    <property type="match status" value="1"/>
</dbReference>
<dbReference type="Proteomes" id="UP001280156">
    <property type="component" value="Unassembled WGS sequence"/>
</dbReference>
<dbReference type="Pfam" id="PF14559">
    <property type="entry name" value="TPR_19"/>
    <property type="match status" value="1"/>
</dbReference>
<dbReference type="RefSeq" id="WP_320293863.1">
    <property type="nucleotide sequence ID" value="NZ_JAVIIU010000002.1"/>
</dbReference>
<comment type="caution">
    <text evidence="1">The sequence shown here is derived from an EMBL/GenBank/DDBJ whole genome shotgun (WGS) entry which is preliminary data.</text>
</comment>
<proteinExistence type="predicted"/>
<sequence length="467" mass="51082">MVEKLGNWRVDPSTVTAGELLEASLVEGVEREAAAAARFLLSSSSTATLPVRRLAALALKRAGRSDDIPDDVQVLDTADKAIWRARAREYPDNPLAWVELSLHDVISGKREAARRAMRVALQLAPDSRHVLRSAARLFLHLHEPDLAHDILLRSARTPFDPWLMSAEMAIAELAHREARFFGQGRVLIKSGNLRPRQATELASALGTLELVAGGRKKARDFFRESLLDPTGNSLAQAEWASPSFGAELVPSQRLSLTNEAGEATALHLLREQKVDGVTEACERWSASEPYSIRPFEVGSGTAAAMGKYTEALAIAQKGLLIRPDAPWLLNNRAFALIHLGRLRDAERALQCINKTDDPTWFVSEANRGLLAMRRGEHAAGVAHYRTAIEGFREQQKPIYVAVAQTFLAREAALAGLEEAKALIKDARDLCTKAALKGQEWILKEAEEALSRPRVSPAQTGLAAASQS</sequence>
<accession>A0ABU4Y9I6</accession>
<evidence type="ECO:0000313" key="2">
    <source>
        <dbReference type="Proteomes" id="UP001280156"/>
    </source>
</evidence>
<dbReference type="Gene3D" id="1.25.40.10">
    <property type="entry name" value="Tetratricopeptide repeat domain"/>
    <property type="match status" value="2"/>
</dbReference>
<gene>
    <name evidence="1" type="ORF">RFM52_00215</name>
</gene>
<keyword evidence="2" id="KW-1185">Reference proteome</keyword>